<dbReference type="AlphaFoldDB" id="A0A8S1H5H7"/>
<proteinExistence type="predicted"/>
<evidence type="ECO:0000313" key="1">
    <source>
        <dbReference type="EMBL" id="CAD6188680.1"/>
    </source>
</evidence>
<accession>A0A8S1H5H7</accession>
<keyword evidence="2" id="KW-1185">Reference proteome</keyword>
<name>A0A8S1H5H7_9PELO</name>
<evidence type="ECO:0000313" key="2">
    <source>
        <dbReference type="Proteomes" id="UP000835052"/>
    </source>
</evidence>
<comment type="caution">
    <text evidence="1">The sequence shown here is derived from an EMBL/GenBank/DDBJ whole genome shotgun (WGS) entry which is preliminary data.</text>
</comment>
<protein>
    <submittedName>
        <fullName evidence="1">Uncharacterized protein</fullName>
    </submittedName>
</protein>
<dbReference type="Proteomes" id="UP000835052">
    <property type="component" value="Unassembled WGS sequence"/>
</dbReference>
<organism evidence="1 2">
    <name type="scientific">Caenorhabditis auriculariae</name>
    <dbReference type="NCBI Taxonomy" id="2777116"/>
    <lineage>
        <taxon>Eukaryota</taxon>
        <taxon>Metazoa</taxon>
        <taxon>Ecdysozoa</taxon>
        <taxon>Nematoda</taxon>
        <taxon>Chromadorea</taxon>
        <taxon>Rhabditida</taxon>
        <taxon>Rhabditina</taxon>
        <taxon>Rhabditomorpha</taxon>
        <taxon>Rhabditoidea</taxon>
        <taxon>Rhabditidae</taxon>
        <taxon>Peloderinae</taxon>
        <taxon>Caenorhabditis</taxon>
    </lineage>
</organism>
<gene>
    <name evidence="1" type="ORF">CAUJ_LOCUS4599</name>
</gene>
<dbReference type="EMBL" id="CAJGYM010000009">
    <property type="protein sequence ID" value="CAD6188680.1"/>
    <property type="molecule type" value="Genomic_DNA"/>
</dbReference>
<sequence>MFSIPRVGPMRNAVFSARLWPRNENTRRSVHFVAKSAIRGAQHEMILARAPRVFEIAFPRRRDSVAKREKNDSLKHFGGGTRERRLFGPKFAVRKNASVPALAMSVPGLQIMWIYNNKAV</sequence>
<reference evidence="1" key="1">
    <citation type="submission" date="2020-10" db="EMBL/GenBank/DDBJ databases">
        <authorList>
            <person name="Kikuchi T."/>
        </authorList>
    </citation>
    <scope>NUCLEOTIDE SEQUENCE</scope>
    <source>
        <strain evidence="1">NKZ352</strain>
    </source>
</reference>